<dbReference type="InterPro" id="IPR022742">
    <property type="entry name" value="Hydrolase_4"/>
</dbReference>
<reference evidence="4 5" key="1">
    <citation type="submission" date="2016-10" db="EMBL/GenBank/DDBJ databases">
        <authorList>
            <person name="de Groot N.N."/>
        </authorList>
    </citation>
    <scope>NUCLEOTIDE SEQUENCE [LARGE SCALE GENOMIC DNA]</scope>
    <source>
        <strain evidence="4 5">AB35.6</strain>
    </source>
</reference>
<evidence type="ECO:0000313" key="4">
    <source>
        <dbReference type="EMBL" id="SEB38374.1"/>
    </source>
</evidence>
<dbReference type="PANTHER" id="PTHR12277">
    <property type="entry name" value="ALPHA/BETA HYDROLASE DOMAIN-CONTAINING PROTEIN"/>
    <property type="match status" value="1"/>
</dbReference>
<feature type="transmembrane region" description="Helical" evidence="2">
    <location>
        <begin position="32"/>
        <end position="57"/>
    </location>
</feature>
<dbReference type="OrthoDB" id="9798884at2"/>
<evidence type="ECO:0000256" key="1">
    <source>
        <dbReference type="SAM" id="MobiDB-lite"/>
    </source>
</evidence>
<dbReference type="PANTHER" id="PTHR12277:SF81">
    <property type="entry name" value="PROTEIN ABHD13"/>
    <property type="match status" value="1"/>
</dbReference>
<accession>A0A1H4IWC3</accession>
<feature type="region of interest" description="Disordered" evidence="1">
    <location>
        <begin position="1"/>
        <end position="22"/>
    </location>
</feature>
<dbReference type="AlphaFoldDB" id="A0A1H4IWC3"/>
<dbReference type="RefSeq" id="WP_074651897.1">
    <property type="nucleotide sequence ID" value="NZ_FNSD01000001.1"/>
</dbReference>
<organism evidence="4 5">
    <name type="scientific">Terriglobus roseus</name>
    <dbReference type="NCBI Taxonomy" id="392734"/>
    <lineage>
        <taxon>Bacteria</taxon>
        <taxon>Pseudomonadati</taxon>
        <taxon>Acidobacteriota</taxon>
        <taxon>Terriglobia</taxon>
        <taxon>Terriglobales</taxon>
        <taxon>Acidobacteriaceae</taxon>
        <taxon>Terriglobus</taxon>
    </lineage>
</organism>
<proteinExistence type="predicted"/>
<dbReference type="Gene3D" id="3.40.50.1820">
    <property type="entry name" value="alpha/beta hydrolase"/>
    <property type="match status" value="1"/>
</dbReference>
<evidence type="ECO:0000313" key="5">
    <source>
        <dbReference type="Proteomes" id="UP000182409"/>
    </source>
</evidence>
<dbReference type="Proteomes" id="UP000182409">
    <property type="component" value="Unassembled WGS sequence"/>
</dbReference>
<protein>
    <recommendedName>
        <fullName evidence="3">Serine aminopeptidase S33 domain-containing protein</fullName>
    </recommendedName>
</protein>
<dbReference type="EMBL" id="FNSD01000001">
    <property type="protein sequence ID" value="SEB38374.1"/>
    <property type="molecule type" value="Genomic_DNA"/>
</dbReference>
<feature type="compositionally biased region" description="Low complexity" evidence="1">
    <location>
        <begin position="1"/>
        <end position="19"/>
    </location>
</feature>
<dbReference type="SUPFAM" id="SSF53474">
    <property type="entry name" value="alpha/beta-Hydrolases"/>
    <property type="match status" value="1"/>
</dbReference>
<name>A0A1H4IWC3_9BACT</name>
<dbReference type="InterPro" id="IPR029058">
    <property type="entry name" value="AB_hydrolase_fold"/>
</dbReference>
<feature type="domain" description="Serine aminopeptidase S33" evidence="3">
    <location>
        <begin position="131"/>
        <end position="243"/>
    </location>
</feature>
<keyword evidence="2" id="KW-1133">Transmembrane helix</keyword>
<gene>
    <name evidence="4" type="ORF">SAMN05443244_0150</name>
</gene>
<sequence>MAQQSKTSSKSQSRNASTRPTTKTVEVVDPRWLLRMLGAFIVLGLLCSYLALGLLFYMGSWQLVLHPTRTANGGTRLSSEKTHFGPNGAGDPQLAGEWLSAPASSPRADFAALYLRGGDGQLDAADGSQIAQLHDLGLNVLAFDYRGYGNSAQRPHPSEDRMQADAVSAWEYLAATRHIAPDHVILFGSGTGVSLAVKLLQNYGPGGGLIAYNADSTVRARVAHDPRSHLFPLSLVFHDNFSLDGLQHITTPKLLYTVGHADGARKAVYQTAADPKLTVEVPTHDAAAEKAALVRFLDSILPGEAFPVLTPQMPSGK</sequence>
<keyword evidence="2" id="KW-0472">Membrane</keyword>
<evidence type="ECO:0000256" key="2">
    <source>
        <dbReference type="SAM" id="Phobius"/>
    </source>
</evidence>
<dbReference type="Pfam" id="PF12146">
    <property type="entry name" value="Hydrolase_4"/>
    <property type="match status" value="1"/>
</dbReference>
<evidence type="ECO:0000259" key="3">
    <source>
        <dbReference type="Pfam" id="PF12146"/>
    </source>
</evidence>
<keyword evidence="2" id="KW-0812">Transmembrane</keyword>